<dbReference type="EMBL" id="JAGSOJ010000001">
    <property type="protein sequence ID" value="MCM1988756.1"/>
    <property type="molecule type" value="Genomic_DNA"/>
</dbReference>
<dbReference type="Gene3D" id="3.30.2290.10">
    <property type="entry name" value="PmbA/TldD superfamily"/>
    <property type="match status" value="1"/>
</dbReference>
<keyword evidence="3" id="KW-0378">Hydrolase</keyword>
<dbReference type="Pfam" id="PF19289">
    <property type="entry name" value="PmbA_TldD_3rd"/>
    <property type="match status" value="1"/>
</dbReference>
<evidence type="ECO:0000313" key="8">
    <source>
        <dbReference type="Proteomes" id="UP001056429"/>
    </source>
</evidence>
<reference evidence="7" key="1">
    <citation type="journal article" date="2021" name="mSystems">
        <title>Bacteria and Archaea Synergistically Convert Glycine Betaine to Biogenic Methane in the Formosa Cold Seep of the South China Sea.</title>
        <authorList>
            <person name="Li L."/>
            <person name="Zhang W."/>
            <person name="Zhang S."/>
            <person name="Song L."/>
            <person name="Sun Q."/>
            <person name="Zhang H."/>
            <person name="Xiang H."/>
            <person name="Dong X."/>
        </authorList>
    </citation>
    <scope>NUCLEOTIDE SEQUENCE</scope>
    <source>
        <strain evidence="7">ZWT</strain>
    </source>
</reference>
<comment type="caution">
    <text evidence="7">The sequence shown here is derived from an EMBL/GenBank/DDBJ whole genome shotgun (WGS) entry which is preliminary data.</text>
</comment>
<dbReference type="PANTHER" id="PTHR30624:SF0">
    <property type="entry name" value="METALLOPROTEASE SLR0863"/>
    <property type="match status" value="1"/>
</dbReference>
<evidence type="ECO:0000256" key="1">
    <source>
        <dbReference type="ARBA" id="ARBA00005836"/>
    </source>
</evidence>
<proteinExistence type="inferred from homology"/>
<feature type="domain" description="Metalloprotease TldD/E N-terminal" evidence="5">
    <location>
        <begin position="18"/>
        <end position="81"/>
    </location>
</feature>
<keyword evidence="8" id="KW-1185">Reference proteome</keyword>
<dbReference type="GO" id="GO:0005829">
    <property type="term" value="C:cytosol"/>
    <property type="evidence" value="ECO:0007669"/>
    <property type="project" value="TreeGrafter"/>
</dbReference>
<keyword evidence="4" id="KW-0482">Metalloprotease</keyword>
<dbReference type="InterPro" id="IPR051463">
    <property type="entry name" value="Peptidase_U62_metallo"/>
</dbReference>
<dbReference type="Proteomes" id="UP001056429">
    <property type="component" value="Unassembled WGS sequence"/>
</dbReference>
<dbReference type="Pfam" id="PF01523">
    <property type="entry name" value="PmbA_TldD_1st"/>
    <property type="match status" value="1"/>
</dbReference>
<feature type="domain" description="Metalloprotease TldD/E C-terminal" evidence="6">
    <location>
        <begin position="230"/>
        <end position="456"/>
    </location>
</feature>
<accession>A0A9J6NXG9</accession>
<dbReference type="PANTHER" id="PTHR30624">
    <property type="entry name" value="UNCHARACTERIZED PROTEIN TLDD AND PMBA"/>
    <property type="match status" value="1"/>
</dbReference>
<evidence type="ECO:0000259" key="5">
    <source>
        <dbReference type="Pfam" id="PF01523"/>
    </source>
</evidence>
<dbReference type="GO" id="GO:0008237">
    <property type="term" value="F:metallopeptidase activity"/>
    <property type="evidence" value="ECO:0007669"/>
    <property type="project" value="UniProtKB-KW"/>
</dbReference>
<dbReference type="RefSeq" id="WP_250857625.1">
    <property type="nucleotide sequence ID" value="NZ_JAGSOJ010000001.1"/>
</dbReference>
<comment type="similarity">
    <text evidence="1">Belongs to the peptidase U62 family.</text>
</comment>
<sequence>MISRNLSDYLKGCTNYTELRTQRNFNQSIAMLNGNIVRNSKDEKSGVSARVRCNGSWGFASATNMDEETIKAVIESANNNAKLLGSEISKNSEDFSVFEDSVKRDLSTKKTRATQSEVMGFLKEVDEYIQKKYTDLSSRTVGLSSLDMEKNLITSQGATAYTFTPRSLIYIVMNIEKDGEVTEVSGIVGGFGQFEDNFESTEKVFAKIEETYNHLKKKCDGVFAEAGLKDCILDADLAGILAHEAIGHTTEADLVLGGSVAGDYLNEKVASELITLVDYANTALGKQCPVPIYIDDEGVTAKDVTIIENGILKGFMHNRDSANHFGVEATGNGRAYQFNDEPLIRMRNTAILPGKSKLEDMIASIEDGYYLIKPSNGQADSTSEFMFGVTLGYEIKNGKLGRAIKDTTIAGVAFDVLKTITMVSDDMSWSAAGMCGKKQPIPVGMGGPAIKCKINIGGR</sequence>
<evidence type="ECO:0000256" key="2">
    <source>
        <dbReference type="ARBA" id="ARBA00022670"/>
    </source>
</evidence>
<organism evidence="7 8">
    <name type="scientific">Oceanirhabdus seepicola</name>
    <dbReference type="NCBI Taxonomy" id="2828781"/>
    <lineage>
        <taxon>Bacteria</taxon>
        <taxon>Bacillati</taxon>
        <taxon>Bacillota</taxon>
        <taxon>Clostridia</taxon>
        <taxon>Eubacteriales</taxon>
        <taxon>Clostridiaceae</taxon>
        <taxon>Oceanirhabdus</taxon>
    </lineage>
</organism>
<evidence type="ECO:0000256" key="4">
    <source>
        <dbReference type="ARBA" id="ARBA00023049"/>
    </source>
</evidence>
<evidence type="ECO:0000259" key="6">
    <source>
        <dbReference type="Pfam" id="PF19289"/>
    </source>
</evidence>
<dbReference type="AlphaFoldDB" id="A0A9J6NXG9"/>
<dbReference type="InterPro" id="IPR035068">
    <property type="entry name" value="TldD/PmbA_N"/>
</dbReference>
<gene>
    <name evidence="7" type="ORF">KDK92_03315</name>
</gene>
<name>A0A9J6NXG9_9CLOT</name>
<evidence type="ECO:0000313" key="7">
    <source>
        <dbReference type="EMBL" id="MCM1988756.1"/>
    </source>
</evidence>
<evidence type="ECO:0000256" key="3">
    <source>
        <dbReference type="ARBA" id="ARBA00022801"/>
    </source>
</evidence>
<keyword evidence="2" id="KW-0645">Protease</keyword>
<dbReference type="SUPFAM" id="SSF111283">
    <property type="entry name" value="Putative modulator of DNA gyrase, PmbA/TldD"/>
    <property type="match status" value="1"/>
</dbReference>
<dbReference type="GO" id="GO:0006508">
    <property type="term" value="P:proteolysis"/>
    <property type="evidence" value="ECO:0007669"/>
    <property type="project" value="UniProtKB-KW"/>
</dbReference>
<dbReference type="InterPro" id="IPR045569">
    <property type="entry name" value="Metalloprtase-TldD/E_C"/>
</dbReference>
<dbReference type="InterPro" id="IPR002510">
    <property type="entry name" value="Metalloprtase-TldD/E_N"/>
</dbReference>
<dbReference type="InterPro" id="IPR036059">
    <property type="entry name" value="TldD/PmbA_sf"/>
</dbReference>
<protein>
    <submittedName>
        <fullName evidence="7">TldD/PmbA family protein</fullName>
    </submittedName>
</protein>
<reference evidence="7" key="2">
    <citation type="submission" date="2021-04" db="EMBL/GenBank/DDBJ databases">
        <authorList>
            <person name="Dong X."/>
        </authorList>
    </citation>
    <scope>NUCLEOTIDE SEQUENCE</scope>
    <source>
        <strain evidence="7">ZWT</strain>
    </source>
</reference>